<accession>A0A269Y3A2</accession>
<comment type="caution">
    <text evidence="1">The sequence shown here is derived from an EMBL/GenBank/DDBJ whole genome shotgun (WGS) entry which is preliminary data.</text>
</comment>
<sequence length="60" mass="6883">MQQKFIQERVALSLNAVGGDTVWYRCVPQSSCLYNLRDRGSYQGNQKEPLINFRQFSGSP</sequence>
<organism evidence="1 2">
    <name type="scientific">Lentilactobacillus parakefiri</name>
    <dbReference type="NCBI Taxonomy" id="152332"/>
    <lineage>
        <taxon>Bacteria</taxon>
        <taxon>Bacillati</taxon>
        <taxon>Bacillota</taxon>
        <taxon>Bacilli</taxon>
        <taxon>Lactobacillales</taxon>
        <taxon>Lactobacillaceae</taxon>
        <taxon>Lentilactobacillus</taxon>
    </lineage>
</organism>
<dbReference type="EMBL" id="NCXI01000068">
    <property type="protein sequence ID" value="PAK80022.1"/>
    <property type="molecule type" value="Genomic_DNA"/>
</dbReference>
<evidence type="ECO:0000313" key="1">
    <source>
        <dbReference type="EMBL" id="PAK80022.1"/>
    </source>
</evidence>
<name>A0A269Y3A2_9LACO</name>
<proteinExistence type="predicted"/>
<dbReference type="AlphaFoldDB" id="A0A269Y3A2"/>
<dbReference type="Proteomes" id="UP000216802">
    <property type="component" value="Unassembled WGS sequence"/>
</dbReference>
<gene>
    <name evidence="1" type="ORF">B8W98_08780</name>
</gene>
<evidence type="ECO:0000313" key="2">
    <source>
        <dbReference type="Proteomes" id="UP000216802"/>
    </source>
</evidence>
<protein>
    <submittedName>
        <fullName evidence="1">Uncharacterized protein</fullName>
    </submittedName>
</protein>
<reference evidence="1 2" key="1">
    <citation type="submission" date="2017-04" db="EMBL/GenBank/DDBJ databases">
        <title>Kefir bacterial isolates.</title>
        <authorList>
            <person name="Kim Y."/>
            <person name="Blasche S."/>
            <person name="Patil K.R."/>
        </authorList>
    </citation>
    <scope>NUCLEOTIDE SEQUENCE [LARGE SCALE GENOMIC DNA]</scope>
    <source>
        <strain evidence="1 2">OG2</strain>
    </source>
</reference>